<dbReference type="Gene3D" id="3.30.2310.20">
    <property type="entry name" value="RelE-like"/>
    <property type="match status" value="1"/>
</dbReference>
<reference evidence="3 4" key="1">
    <citation type="journal article" date="2018" name="Nat. Biotechnol.">
        <title>A standardized bacterial taxonomy based on genome phylogeny substantially revises the tree of life.</title>
        <authorList>
            <person name="Parks D.H."/>
            <person name="Chuvochina M."/>
            <person name="Waite D.W."/>
            <person name="Rinke C."/>
            <person name="Skarshewski A."/>
            <person name="Chaumeil P.A."/>
            <person name="Hugenholtz P."/>
        </authorList>
    </citation>
    <scope>NUCLEOTIDE SEQUENCE [LARGE SCALE GENOMIC DNA]</scope>
    <source>
        <strain evidence="3">UBA8739</strain>
    </source>
</reference>
<dbReference type="InterPro" id="IPR007712">
    <property type="entry name" value="RelE/ParE_toxin"/>
</dbReference>
<proteinExistence type="inferred from homology"/>
<evidence type="ECO:0000313" key="4">
    <source>
        <dbReference type="Proteomes" id="UP000257706"/>
    </source>
</evidence>
<dbReference type="InterPro" id="IPR035093">
    <property type="entry name" value="RelE/ParE_toxin_dom_sf"/>
</dbReference>
<gene>
    <name evidence="3" type="ORF">DCK97_07705</name>
</gene>
<dbReference type="PANTHER" id="PTHR33755">
    <property type="entry name" value="TOXIN PARE1-RELATED"/>
    <property type="match status" value="1"/>
</dbReference>
<dbReference type="PANTHER" id="PTHR33755:SF6">
    <property type="entry name" value="PLASMID STABILIZATION SYSTEM PROTEIN"/>
    <property type="match status" value="1"/>
</dbReference>
<accession>A0A3B9IHE0</accession>
<comment type="caution">
    <text evidence="3">The sequence shown here is derived from an EMBL/GenBank/DDBJ whole genome shotgun (WGS) entry which is preliminary data.</text>
</comment>
<dbReference type="Proteomes" id="UP000257706">
    <property type="component" value="Unassembled WGS sequence"/>
</dbReference>
<keyword evidence="2" id="KW-1277">Toxin-antitoxin system</keyword>
<dbReference type="AlphaFoldDB" id="A0A3B9IHE0"/>
<dbReference type="InterPro" id="IPR051803">
    <property type="entry name" value="TA_system_RelE-like_toxin"/>
</dbReference>
<organism evidence="3 4">
    <name type="scientific">Tistrella mobilis</name>
    <dbReference type="NCBI Taxonomy" id="171437"/>
    <lineage>
        <taxon>Bacteria</taxon>
        <taxon>Pseudomonadati</taxon>
        <taxon>Pseudomonadota</taxon>
        <taxon>Alphaproteobacteria</taxon>
        <taxon>Geminicoccales</taxon>
        <taxon>Geminicoccaceae</taxon>
        <taxon>Tistrella</taxon>
    </lineage>
</organism>
<dbReference type="EMBL" id="DMAI01000122">
    <property type="protein sequence ID" value="HAE47291.1"/>
    <property type="molecule type" value="Genomic_DNA"/>
</dbReference>
<evidence type="ECO:0000256" key="1">
    <source>
        <dbReference type="ARBA" id="ARBA00006226"/>
    </source>
</evidence>
<protein>
    <submittedName>
        <fullName evidence="3">Type II toxin-antitoxin system RelE/ParE family toxin</fullName>
    </submittedName>
</protein>
<sequence length="109" mass="12574">MIVVAPRYLLSPQARDDIQNIRDYYLAEAGARVARDVLLEFTRAFRLLATSPDAGHRREDLTLEPVRFWPVFSYLIVYTPISQPIGIVRVLHGSRNLDALFLRHPPRMT</sequence>
<evidence type="ECO:0000313" key="3">
    <source>
        <dbReference type="EMBL" id="HAE47291.1"/>
    </source>
</evidence>
<name>A0A3B9IHE0_9PROT</name>
<dbReference type="Pfam" id="PF05016">
    <property type="entry name" value="ParE_toxin"/>
    <property type="match status" value="1"/>
</dbReference>
<evidence type="ECO:0000256" key="2">
    <source>
        <dbReference type="ARBA" id="ARBA00022649"/>
    </source>
</evidence>
<comment type="similarity">
    <text evidence="1">Belongs to the RelE toxin family.</text>
</comment>